<evidence type="ECO:0000313" key="2">
    <source>
        <dbReference type="EMBL" id="KOF98550.1"/>
    </source>
</evidence>
<feature type="compositionally biased region" description="Acidic residues" evidence="1">
    <location>
        <begin position="98"/>
        <end position="149"/>
    </location>
</feature>
<protein>
    <submittedName>
        <fullName evidence="2">Uncharacterized protein</fullName>
    </submittedName>
</protein>
<sequence>MITTTKQHFILHFVSLLTVVSNPIRYIKWRAEVYIRRRWQLRNIPRYSHHSLLSCQAKLANAFEDARKQQNEDNLCEDVYSKVNDLEEDCYGDRVNDGDDDYCGEDDWDKDDDCVEDDVDDDDDDDNDDDDDDDDNDDDDDANEEEEEEGGRRGGGW</sequence>
<reference evidence="2" key="1">
    <citation type="submission" date="2015-07" db="EMBL/GenBank/DDBJ databases">
        <title>MeaNS - Measles Nucleotide Surveillance Program.</title>
        <authorList>
            <person name="Tran T."/>
            <person name="Druce J."/>
        </authorList>
    </citation>
    <scope>NUCLEOTIDE SEQUENCE</scope>
    <source>
        <strain evidence="2">UCB-OBI-ISO-001</strain>
        <tissue evidence="2">Gonad</tissue>
    </source>
</reference>
<evidence type="ECO:0000256" key="1">
    <source>
        <dbReference type="SAM" id="MobiDB-lite"/>
    </source>
</evidence>
<organism evidence="2">
    <name type="scientific">Octopus bimaculoides</name>
    <name type="common">California two-spotted octopus</name>
    <dbReference type="NCBI Taxonomy" id="37653"/>
    <lineage>
        <taxon>Eukaryota</taxon>
        <taxon>Metazoa</taxon>
        <taxon>Spiralia</taxon>
        <taxon>Lophotrochozoa</taxon>
        <taxon>Mollusca</taxon>
        <taxon>Cephalopoda</taxon>
        <taxon>Coleoidea</taxon>
        <taxon>Octopodiformes</taxon>
        <taxon>Octopoda</taxon>
        <taxon>Incirrata</taxon>
        <taxon>Octopodidae</taxon>
        <taxon>Octopus</taxon>
    </lineage>
</organism>
<gene>
    <name evidence="2" type="ORF">OCBIM_22024730mg</name>
</gene>
<dbReference type="AlphaFoldDB" id="A0A0L8IC03"/>
<accession>A0A0L8IC03</accession>
<proteinExistence type="predicted"/>
<name>A0A0L8IC03_OCTBM</name>
<feature type="region of interest" description="Disordered" evidence="1">
    <location>
        <begin position="90"/>
        <end position="157"/>
    </location>
</feature>
<dbReference type="EMBL" id="KQ416128">
    <property type="protein sequence ID" value="KOF98550.1"/>
    <property type="molecule type" value="Genomic_DNA"/>
</dbReference>